<dbReference type="InterPro" id="IPR001666">
    <property type="entry name" value="PI_transfer"/>
</dbReference>
<dbReference type="GO" id="GO:0008526">
    <property type="term" value="F:phosphatidylinositol transfer activity"/>
    <property type="evidence" value="ECO:0007669"/>
    <property type="project" value="TreeGrafter"/>
</dbReference>
<evidence type="ECO:0000256" key="12">
    <source>
        <dbReference type="ARBA" id="ARBA00036388"/>
    </source>
</evidence>
<evidence type="ECO:0000313" key="16">
    <source>
        <dbReference type="EMBL" id="KAG9330942.1"/>
    </source>
</evidence>
<dbReference type="OrthoDB" id="8902543at2759"/>
<comment type="caution">
    <text evidence="16">The sequence shown here is derived from an EMBL/GenBank/DDBJ whole genome shotgun (WGS) entry which is preliminary data.</text>
</comment>
<dbReference type="GO" id="GO:0031210">
    <property type="term" value="F:phosphatidylcholine binding"/>
    <property type="evidence" value="ECO:0007669"/>
    <property type="project" value="TreeGrafter"/>
</dbReference>
<evidence type="ECO:0000256" key="5">
    <source>
        <dbReference type="ARBA" id="ARBA00022990"/>
    </source>
</evidence>
<dbReference type="InterPro" id="IPR023393">
    <property type="entry name" value="START-like_dom_sf"/>
</dbReference>
<evidence type="ECO:0000256" key="2">
    <source>
        <dbReference type="ARBA" id="ARBA00004586"/>
    </source>
</evidence>
<comment type="catalytic activity">
    <reaction evidence="11">
        <text>a 1,2-diacyl-sn-glycero-3-phospho-(1D-myo-inositol)(in) = a 1,2-diacyl-sn-glycero-3-phospho-(1D-myo-inositol)(out)</text>
        <dbReference type="Rhea" id="RHEA:38691"/>
        <dbReference type="ChEBI" id="CHEBI:57880"/>
    </reaction>
    <physiologicalReaction direction="left-to-right" evidence="11">
        <dbReference type="Rhea" id="RHEA:38692"/>
    </physiologicalReaction>
</comment>
<evidence type="ECO:0000256" key="11">
    <source>
        <dbReference type="ARBA" id="ARBA00024146"/>
    </source>
</evidence>
<keyword evidence="6" id="KW-0333">Golgi apparatus</keyword>
<keyword evidence="17" id="KW-1185">Reference proteome</keyword>
<dbReference type="Gene3D" id="3.30.530.20">
    <property type="match status" value="1"/>
</dbReference>
<dbReference type="Pfam" id="PF02121">
    <property type="entry name" value="IP_trans"/>
    <property type="match status" value="1"/>
</dbReference>
<dbReference type="GO" id="GO:0005789">
    <property type="term" value="C:endoplasmic reticulum membrane"/>
    <property type="evidence" value="ECO:0007669"/>
    <property type="project" value="UniProtKB-SubCell"/>
</dbReference>
<evidence type="ECO:0000259" key="15">
    <source>
        <dbReference type="Pfam" id="PF02121"/>
    </source>
</evidence>
<dbReference type="SUPFAM" id="SSF55961">
    <property type="entry name" value="Bet v1-like"/>
    <property type="match status" value="1"/>
</dbReference>
<evidence type="ECO:0000256" key="14">
    <source>
        <dbReference type="ARBA" id="ARBA00041171"/>
    </source>
</evidence>
<gene>
    <name evidence="16" type="ORF">JZ751_021448</name>
</gene>
<evidence type="ECO:0000256" key="3">
    <source>
        <dbReference type="ARBA" id="ARBA00022448"/>
    </source>
</evidence>
<dbReference type="AlphaFoldDB" id="A0A8T2MZR5"/>
<dbReference type="PANTHER" id="PTHR10658:SF27">
    <property type="entry name" value="PHOSPHATIDYLINOSITOL TRANSFER PROTEIN BETA ISOFORM"/>
    <property type="match status" value="1"/>
</dbReference>
<evidence type="ECO:0000256" key="1">
    <source>
        <dbReference type="ARBA" id="ARBA00004394"/>
    </source>
</evidence>
<proteinExistence type="inferred from homology"/>
<evidence type="ECO:0000313" key="17">
    <source>
        <dbReference type="Proteomes" id="UP000824540"/>
    </source>
</evidence>
<comment type="similarity">
    <text evidence="13">Belongs to the PtdIns transfer protein family. PI transfer class I subfamily.</text>
</comment>
<dbReference type="EMBL" id="JAFBMS010000420">
    <property type="protein sequence ID" value="KAG9330942.1"/>
    <property type="molecule type" value="Genomic_DNA"/>
</dbReference>
<evidence type="ECO:0000256" key="7">
    <source>
        <dbReference type="ARBA" id="ARBA00023055"/>
    </source>
</evidence>
<accession>A0A8T2MZR5</accession>
<evidence type="ECO:0000256" key="9">
    <source>
        <dbReference type="ARBA" id="ARBA00023136"/>
    </source>
</evidence>
<protein>
    <recommendedName>
        <fullName evidence="14">Phosphatidylinositol transfer protein beta isoform</fullName>
    </recommendedName>
</protein>
<keyword evidence="4" id="KW-0256">Endoplasmic reticulum</keyword>
<evidence type="ECO:0000256" key="6">
    <source>
        <dbReference type="ARBA" id="ARBA00023034"/>
    </source>
</evidence>
<sequence length="97" mass="10826">MEVKMEKSGGGCSWNTGCTLRCETAQAGCAARNEYMKDDFFIKIETWHKPDLGTLENVHGLDQPTWKSVEVVPIDIADKEQVAPGTVIGRFQIWPIT</sequence>
<keyword evidence="8" id="KW-0446">Lipid-binding</keyword>
<dbReference type="Proteomes" id="UP000824540">
    <property type="component" value="Unassembled WGS sequence"/>
</dbReference>
<keyword evidence="5" id="KW-0007">Acetylation</keyword>
<reference evidence="16" key="1">
    <citation type="thesis" date="2021" institute="BYU ScholarsArchive" country="Provo, UT, USA">
        <title>Applications of and Algorithms for Genome Assembly and Genomic Analyses with an Emphasis on Marine Teleosts.</title>
        <authorList>
            <person name="Pickett B.D."/>
        </authorList>
    </citation>
    <scope>NUCLEOTIDE SEQUENCE</scope>
    <source>
        <strain evidence="16">HI-2016</strain>
    </source>
</reference>
<dbReference type="PANTHER" id="PTHR10658">
    <property type="entry name" value="PHOSPHATIDYLINOSITOL TRANSFER PROTEIN"/>
    <property type="match status" value="1"/>
</dbReference>
<keyword evidence="7" id="KW-0445">Lipid transport</keyword>
<keyword evidence="3" id="KW-0813">Transport</keyword>
<dbReference type="GO" id="GO:0035091">
    <property type="term" value="F:phosphatidylinositol binding"/>
    <property type="evidence" value="ECO:0007669"/>
    <property type="project" value="TreeGrafter"/>
</dbReference>
<dbReference type="GO" id="GO:0000139">
    <property type="term" value="C:Golgi membrane"/>
    <property type="evidence" value="ECO:0007669"/>
    <property type="project" value="UniProtKB-SubCell"/>
</dbReference>
<evidence type="ECO:0000256" key="4">
    <source>
        <dbReference type="ARBA" id="ARBA00022824"/>
    </source>
</evidence>
<dbReference type="InterPro" id="IPR055261">
    <property type="entry name" value="PI_transfer_N"/>
</dbReference>
<feature type="domain" description="Phosphatidylinositol transfer protein N-terminal" evidence="15">
    <location>
        <begin position="32"/>
        <end position="80"/>
    </location>
</feature>
<name>A0A8T2MZR5_9TELE</name>
<dbReference type="GO" id="GO:0008525">
    <property type="term" value="F:phosphatidylcholine transporter activity"/>
    <property type="evidence" value="ECO:0007669"/>
    <property type="project" value="TreeGrafter"/>
</dbReference>
<organism evidence="16 17">
    <name type="scientific">Albula glossodonta</name>
    <name type="common">roundjaw bonefish</name>
    <dbReference type="NCBI Taxonomy" id="121402"/>
    <lineage>
        <taxon>Eukaryota</taxon>
        <taxon>Metazoa</taxon>
        <taxon>Chordata</taxon>
        <taxon>Craniata</taxon>
        <taxon>Vertebrata</taxon>
        <taxon>Euteleostomi</taxon>
        <taxon>Actinopterygii</taxon>
        <taxon>Neopterygii</taxon>
        <taxon>Teleostei</taxon>
        <taxon>Albuliformes</taxon>
        <taxon>Albulidae</taxon>
        <taxon>Albula</taxon>
    </lineage>
</organism>
<evidence type="ECO:0000256" key="8">
    <source>
        <dbReference type="ARBA" id="ARBA00023121"/>
    </source>
</evidence>
<comment type="subcellular location">
    <subcellularLocation>
        <location evidence="2">Endoplasmic reticulum membrane</location>
    </subcellularLocation>
    <subcellularLocation>
        <location evidence="1">Golgi apparatus membrane</location>
    </subcellularLocation>
</comment>
<evidence type="ECO:0000256" key="10">
    <source>
        <dbReference type="ARBA" id="ARBA00023723"/>
    </source>
</evidence>
<keyword evidence="9" id="KW-0472">Membrane</keyword>
<comment type="catalytic activity">
    <reaction evidence="10">
        <text>a 1,2-diacyl-sn-glycero-3-phosphocholine(in) = a 1,2-diacyl-sn-glycero-3-phosphocholine(out)</text>
        <dbReference type="Rhea" id="RHEA:38571"/>
        <dbReference type="ChEBI" id="CHEBI:57643"/>
    </reaction>
    <physiologicalReaction direction="left-to-right" evidence="10">
        <dbReference type="Rhea" id="RHEA:38572"/>
    </physiologicalReaction>
</comment>
<comment type="catalytic activity">
    <reaction evidence="12">
        <text>an N-(acyl)-sphingosylphosphocholine(in) = an N-(acyl)-sphingosylphosphocholine(out)</text>
        <dbReference type="Rhea" id="RHEA:43776"/>
        <dbReference type="ChEBI" id="CHEBI:64583"/>
    </reaction>
    <physiologicalReaction direction="left-to-right" evidence="12">
        <dbReference type="Rhea" id="RHEA:43777"/>
    </physiologicalReaction>
</comment>
<evidence type="ECO:0000256" key="13">
    <source>
        <dbReference type="ARBA" id="ARBA00038104"/>
    </source>
</evidence>